<dbReference type="EMBL" id="JAINUG010000065">
    <property type="protein sequence ID" value="KAJ8402146.1"/>
    <property type="molecule type" value="Genomic_DNA"/>
</dbReference>
<dbReference type="PROSITE" id="PS50835">
    <property type="entry name" value="IG_LIKE"/>
    <property type="match status" value="5"/>
</dbReference>
<dbReference type="CDD" id="cd00096">
    <property type="entry name" value="Ig"/>
    <property type="match status" value="2"/>
</dbReference>
<feature type="transmembrane region" description="Helical" evidence="6">
    <location>
        <begin position="707"/>
        <end position="734"/>
    </location>
</feature>
<dbReference type="InterPro" id="IPR052598">
    <property type="entry name" value="IgSF_CEA-related"/>
</dbReference>
<evidence type="ECO:0000256" key="4">
    <source>
        <dbReference type="ARBA" id="ARBA00023180"/>
    </source>
</evidence>
<dbReference type="InterPro" id="IPR003961">
    <property type="entry name" value="FN3_dom"/>
</dbReference>
<keyword evidence="1 7" id="KW-0732">Signal</keyword>
<dbReference type="Pfam" id="PF13927">
    <property type="entry name" value="Ig_3"/>
    <property type="match status" value="2"/>
</dbReference>
<dbReference type="PROSITE" id="PS50853">
    <property type="entry name" value="FN3"/>
    <property type="match status" value="1"/>
</dbReference>
<feature type="domain" description="Ig-like" evidence="8">
    <location>
        <begin position="502"/>
        <end position="594"/>
    </location>
</feature>
<dbReference type="InterPro" id="IPR003599">
    <property type="entry name" value="Ig_sub"/>
</dbReference>
<dbReference type="SMART" id="SM00408">
    <property type="entry name" value="IGc2"/>
    <property type="match status" value="3"/>
</dbReference>
<evidence type="ECO:0000256" key="3">
    <source>
        <dbReference type="ARBA" id="ARBA00023157"/>
    </source>
</evidence>
<dbReference type="PANTHER" id="PTHR44337:SF23">
    <property type="entry name" value="V-SET AND IMMUNOGLOBULIN DOMAIN CONTAINING 10 LIKE 2"/>
    <property type="match status" value="1"/>
</dbReference>
<dbReference type="SMART" id="SM00409">
    <property type="entry name" value="IG"/>
    <property type="match status" value="4"/>
</dbReference>
<dbReference type="AlphaFoldDB" id="A0AAD7WM52"/>
<dbReference type="PANTHER" id="PTHR44337">
    <property type="entry name" value="CARCINOEMBRYONIC ANTIGEN-RELATED CELL ADHESION MOLECULE 8"/>
    <property type="match status" value="1"/>
</dbReference>
<evidence type="ECO:0000256" key="7">
    <source>
        <dbReference type="SAM" id="SignalP"/>
    </source>
</evidence>
<dbReference type="SUPFAM" id="SSF49265">
    <property type="entry name" value="Fibronectin type III"/>
    <property type="match status" value="1"/>
</dbReference>
<feature type="domain" description="Ig-like" evidence="8">
    <location>
        <begin position="239"/>
        <end position="321"/>
    </location>
</feature>
<accession>A0AAD7WM52</accession>
<dbReference type="InterPro" id="IPR036116">
    <property type="entry name" value="FN3_sf"/>
</dbReference>
<dbReference type="Gene3D" id="2.60.40.10">
    <property type="entry name" value="Immunoglobulins"/>
    <property type="match status" value="5"/>
</dbReference>
<reference evidence="10" key="1">
    <citation type="journal article" date="2023" name="Science">
        <title>Genome structures resolve the early diversification of teleost fishes.</title>
        <authorList>
            <person name="Parey E."/>
            <person name="Louis A."/>
            <person name="Montfort J."/>
            <person name="Bouchez O."/>
            <person name="Roques C."/>
            <person name="Iampietro C."/>
            <person name="Lluch J."/>
            <person name="Castinel A."/>
            <person name="Donnadieu C."/>
            <person name="Desvignes T."/>
            <person name="Floi Bucao C."/>
            <person name="Jouanno E."/>
            <person name="Wen M."/>
            <person name="Mejri S."/>
            <person name="Dirks R."/>
            <person name="Jansen H."/>
            <person name="Henkel C."/>
            <person name="Chen W.J."/>
            <person name="Zahm M."/>
            <person name="Cabau C."/>
            <person name="Klopp C."/>
            <person name="Thompson A.W."/>
            <person name="Robinson-Rechavi M."/>
            <person name="Braasch I."/>
            <person name="Lecointre G."/>
            <person name="Bobe J."/>
            <person name="Postlethwait J.H."/>
            <person name="Berthelot C."/>
            <person name="Roest Crollius H."/>
            <person name="Guiguen Y."/>
        </authorList>
    </citation>
    <scope>NUCLEOTIDE SEQUENCE</scope>
    <source>
        <strain evidence="10">NC1722</strain>
    </source>
</reference>
<name>A0AAD7WM52_9TELE</name>
<keyword evidence="5" id="KW-0393">Immunoglobulin domain</keyword>
<dbReference type="SUPFAM" id="SSF48726">
    <property type="entry name" value="Immunoglobulin"/>
    <property type="match status" value="4"/>
</dbReference>
<keyword evidence="3" id="KW-1015">Disulfide bond</keyword>
<keyword evidence="2" id="KW-0677">Repeat</keyword>
<organism evidence="10 11">
    <name type="scientific">Aldrovandia affinis</name>
    <dbReference type="NCBI Taxonomy" id="143900"/>
    <lineage>
        <taxon>Eukaryota</taxon>
        <taxon>Metazoa</taxon>
        <taxon>Chordata</taxon>
        <taxon>Craniata</taxon>
        <taxon>Vertebrata</taxon>
        <taxon>Euteleostomi</taxon>
        <taxon>Actinopterygii</taxon>
        <taxon>Neopterygii</taxon>
        <taxon>Teleostei</taxon>
        <taxon>Notacanthiformes</taxon>
        <taxon>Halosauridae</taxon>
        <taxon>Aldrovandia</taxon>
    </lineage>
</organism>
<feature type="domain" description="Fibronectin type-III" evidence="9">
    <location>
        <begin position="600"/>
        <end position="705"/>
    </location>
</feature>
<keyword evidence="4" id="KW-0325">Glycoprotein</keyword>
<dbReference type="Pfam" id="PF07679">
    <property type="entry name" value="I-set"/>
    <property type="match status" value="1"/>
</dbReference>
<proteinExistence type="predicted"/>
<keyword evidence="6" id="KW-0812">Transmembrane</keyword>
<dbReference type="InterPro" id="IPR007110">
    <property type="entry name" value="Ig-like_dom"/>
</dbReference>
<dbReference type="Proteomes" id="UP001221898">
    <property type="component" value="Unassembled WGS sequence"/>
</dbReference>
<keyword evidence="11" id="KW-1185">Reference proteome</keyword>
<evidence type="ECO:0000256" key="1">
    <source>
        <dbReference type="ARBA" id="ARBA00022729"/>
    </source>
</evidence>
<feature type="domain" description="Ig-like" evidence="8">
    <location>
        <begin position="328"/>
        <end position="411"/>
    </location>
</feature>
<dbReference type="Pfam" id="PF00041">
    <property type="entry name" value="fn3"/>
    <property type="match status" value="1"/>
</dbReference>
<dbReference type="InterPro" id="IPR013098">
    <property type="entry name" value="Ig_I-set"/>
</dbReference>
<evidence type="ECO:0000259" key="9">
    <source>
        <dbReference type="PROSITE" id="PS50853"/>
    </source>
</evidence>
<feature type="signal peptide" evidence="7">
    <location>
        <begin position="1"/>
        <end position="24"/>
    </location>
</feature>
<evidence type="ECO:0000256" key="2">
    <source>
        <dbReference type="ARBA" id="ARBA00022737"/>
    </source>
</evidence>
<feature type="chain" id="PRO_5042064227" evidence="7">
    <location>
        <begin position="25"/>
        <end position="754"/>
    </location>
</feature>
<dbReference type="CDD" id="cd00063">
    <property type="entry name" value="FN3"/>
    <property type="match status" value="1"/>
</dbReference>
<evidence type="ECO:0000259" key="8">
    <source>
        <dbReference type="PROSITE" id="PS50835"/>
    </source>
</evidence>
<comment type="caution">
    <text evidence="10">The sequence shown here is derived from an EMBL/GenBank/DDBJ whole genome shotgun (WGS) entry which is preliminary data.</text>
</comment>
<gene>
    <name evidence="10" type="ORF">AAFF_G00370110</name>
</gene>
<dbReference type="InterPro" id="IPR036179">
    <property type="entry name" value="Ig-like_dom_sf"/>
</dbReference>
<evidence type="ECO:0000256" key="5">
    <source>
        <dbReference type="ARBA" id="ARBA00023319"/>
    </source>
</evidence>
<sequence length="754" mass="83688">MGYGLAGAPYFCLTICLLPVFLQGLEILDPGEVVYVRTVTKGVVGRSVMLECGTTLPDIYIWGFTLPGDDHIRAVVYNFGKGPKLQKLATSLGELSVISDSSSLLIDRLPLFAQGLYTCQALYDTNEGALVYYYYVRLLVLVPVTKPYILLSDSSPVEGTPMWMRCRLENGTGPIHYIWERENFNGVISEFNVGNISLMNITGVTRNHTGWYRCLARNEVNQQRSDRIWLDIIFGPDSPHIDITPYSVTERGFSALERETVVLLCKASSNPPSLYVWFYNNSQVYIGPQFTITKILRMHTGYYSCLAQNTYLNTRSKTTITLTVYYPPDGSPTCNIFPGNNYTDLALWCSWMGGHPQASLYWTGADDLSGQGQSQTNATLMQPGSKTTDGSTFTCHGSHVTLNSSASCNVTALPPPGDPQCSAYATRNNEYLMLSCSWEGGTPRALLSWVASNGAPQGSSEENANILVLRSSATYSGKAFVCTTKHPLSPVNKRCILKLEAPVLVTQRSIVSVYEGSDVQLTCVLRANYPATEITWYNNLRHMVWDTPRKYQLHNEAAWSNLTVRETDGMQDSGQYWCSATNAVGGAEIPITLYVRKYPVPPNVTISKIVYNSRKRTEVDLEWTTATAGHLTGFFMERQRTLAAEVKVDSGLPWQKVVADLAPELRSHTLRGQDPATLYAFRITAVNHRTVGHPSEVRTPADPPFTAYPAVIGAAIGGMLLATILTVLLFLYIVRNRNNNRREYHPPWSSAARH</sequence>
<protein>
    <submittedName>
        <fullName evidence="10">Uncharacterized protein</fullName>
    </submittedName>
</protein>
<evidence type="ECO:0000256" key="6">
    <source>
        <dbReference type="SAM" id="Phobius"/>
    </source>
</evidence>
<keyword evidence="6" id="KW-1133">Transmembrane helix</keyword>
<dbReference type="InterPro" id="IPR003598">
    <property type="entry name" value="Ig_sub2"/>
</dbReference>
<evidence type="ECO:0000313" key="11">
    <source>
        <dbReference type="Proteomes" id="UP001221898"/>
    </source>
</evidence>
<evidence type="ECO:0000313" key="10">
    <source>
        <dbReference type="EMBL" id="KAJ8402146.1"/>
    </source>
</evidence>
<feature type="domain" description="Ig-like" evidence="8">
    <location>
        <begin position="143"/>
        <end position="225"/>
    </location>
</feature>
<feature type="domain" description="Ig-like" evidence="8">
    <location>
        <begin position="419"/>
        <end position="486"/>
    </location>
</feature>
<keyword evidence="6" id="KW-0472">Membrane</keyword>
<dbReference type="InterPro" id="IPR013783">
    <property type="entry name" value="Ig-like_fold"/>
</dbReference>